<dbReference type="AlphaFoldDB" id="A0A2H0N470"/>
<accession>A0A2H0N470</accession>
<name>A0A2H0N470_9BACT</name>
<sequence>MASSLRVLFFMFNYGYYNIYFFECRIMIETEKQKEALRHEYGIVFEKLDAYRRSLLEGLVTCAEQKISKEYEIESESVKAVLEHISDSFRILLHENPEILDNFLQQMAIAVELNLEMDDRVNLDTDIVVVHTGKIGEESAQAHFKNLEDGLNDTQKKAVLSMASLFTLRSDVILGHIQEPGELDISEDYFLKIVLTSMMETFSDLELELPDQWKFLFRGAGITTDLFPSRIRELRDSILSGRNTFSLGSGMEVDTGSVIRDLEEYSPLLTTGPADFEASDAEFEKRLAGRREKLLKFLEQITQVYEHPIDFIQDILGFKTPEELSSIIVSLEV</sequence>
<gene>
    <name evidence="1" type="ORF">COV59_04480</name>
</gene>
<proteinExistence type="predicted"/>
<comment type="caution">
    <text evidence="1">The sequence shown here is derived from an EMBL/GenBank/DDBJ whole genome shotgun (WGS) entry which is preliminary data.</text>
</comment>
<dbReference type="EMBL" id="PCWN01000009">
    <property type="protein sequence ID" value="PIR03699.1"/>
    <property type="molecule type" value="Genomic_DNA"/>
</dbReference>
<protein>
    <submittedName>
        <fullName evidence="1">Uncharacterized protein</fullName>
    </submittedName>
</protein>
<evidence type="ECO:0000313" key="1">
    <source>
        <dbReference type="EMBL" id="PIR03699.1"/>
    </source>
</evidence>
<reference evidence="1 2" key="1">
    <citation type="submission" date="2017-09" db="EMBL/GenBank/DDBJ databases">
        <title>Depth-based differentiation of microbial function through sediment-hosted aquifers and enrichment of novel symbionts in the deep terrestrial subsurface.</title>
        <authorList>
            <person name="Probst A.J."/>
            <person name="Ladd B."/>
            <person name="Jarett J.K."/>
            <person name="Geller-Mcgrath D.E."/>
            <person name="Sieber C.M."/>
            <person name="Emerson J.B."/>
            <person name="Anantharaman K."/>
            <person name="Thomas B.C."/>
            <person name="Malmstrom R."/>
            <person name="Stieglmeier M."/>
            <person name="Klingl A."/>
            <person name="Woyke T."/>
            <person name="Ryan C.M."/>
            <person name="Banfield J.F."/>
        </authorList>
    </citation>
    <scope>NUCLEOTIDE SEQUENCE [LARGE SCALE GENOMIC DNA]</scope>
    <source>
        <strain evidence="1">CG11_big_fil_rev_8_21_14_0_20_39_34</strain>
    </source>
</reference>
<organism evidence="1 2">
    <name type="scientific">Candidatus Magasanikbacteria bacterium CG11_big_fil_rev_8_21_14_0_20_39_34</name>
    <dbReference type="NCBI Taxonomy" id="1974653"/>
    <lineage>
        <taxon>Bacteria</taxon>
        <taxon>Candidatus Magasanikiibacteriota</taxon>
    </lineage>
</organism>
<evidence type="ECO:0000313" key="2">
    <source>
        <dbReference type="Proteomes" id="UP000229600"/>
    </source>
</evidence>
<dbReference type="Proteomes" id="UP000229600">
    <property type="component" value="Unassembled WGS sequence"/>
</dbReference>